<reference evidence="2 3" key="1">
    <citation type="submission" date="2018-06" db="EMBL/GenBank/DDBJ databases">
        <title>Genomic Encyclopedia of Type Strains, Phase IV (KMG-IV): sequencing the most valuable type-strain genomes for metagenomic binning, comparative biology and taxonomic classification.</title>
        <authorList>
            <person name="Goeker M."/>
        </authorList>
    </citation>
    <scope>NUCLEOTIDE SEQUENCE [LARGE SCALE GENOMIC DNA]</scope>
    <source>
        <strain evidence="2 3">DSM 45521</strain>
    </source>
</reference>
<keyword evidence="2" id="KW-0251">Elongation factor</keyword>
<proteinExistence type="predicted"/>
<dbReference type="GO" id="GO:0003677">
    <property type="term" value="F:DNA binding"/>
    <property type="evidence" value="ECO:0007669"/>
    <property type="project" value="InterPro"/>
</dbReference>
<dbReference type="Gene3D" id="1.10.287.180">
    <property type="entry name" value="Transcription elongation factor, GreA/GreB, N-terminal domain"/>
    <property type="match status" value="1"/>
</dbReference>
<accession>A0A318RLP9</accession>
<dbReference type="GO" id="GO:0006354">
    <property type="term" value="P:DNA-templated transcription elongation"/>
    <property type="evidence" value="ECO:0007669"/>
    <property type="project" value="TreeGrafter"/>
</dbReference>
<dbReference type="SUPFAM" id="SSF46557">
    <property type="entry name" value="GreA transcript cleavage protein, N-terminal domain"/>
    <property type="match status" value="1"/>
</dbReference>
<dbReference type="SUPFAM" id="SSF54534">
    <property type="entry name" value="FKBP-like"/>
    <property type="match status" value="1"/>
</dbReference>
<feature type="domain" description="Transcription elongation factor GreA/GreB C-terminal" evidence="1">
    <location>
        <begin position="81"/>
        <end position="155"/>
    </location>
</feature>
<dbReference type="InterPro" id="IPR036953">
    <property type="entry name" value="GreA/GreB_C_sf"/>
</dbReference>
<gene>
    <name evidence="2" type="ORF">DFR67_103154</name>
</gene>
<organism evidence="2 3">
    <name type="scientific">Williamsia limnetica</name>
    <dbReference type="NCBI Taxonomy" id="882452"/>
    <lineage>
        <taxon>Bacteria</taxon>
        <taxon>Bacillati</taxon>
        <taxon>Actinomycetota</taxon>
        <taxon>Actinomycetes</taxon>
        <taxon>Mycobacteriales</taxon>
        <taxon>Nocardiaceae</taxon>
        <taxon>Williamsia</taxon>
    </lineage>
</organism>
<dbReference type="InterPro" id="IPR001437">
    <property type="entry name" value="Tscrpt_elong_fac_GreA/B_C"/>
</dbReference>
<dbReference type="GO" id="GO:0070063">
    <property type="term" value="F:RNA polymerase binding"/>
    <property type="evidence" value="ECO:0007669"/>
    <property type="project" value="InterPro"/>
</dbReference>
<dbReference type="PANTHER" id="PTHR30437">
    <property type="entry name" value="TRANSCRIPTION ELONGATION FACTOR GREA"/>
    <property type="match status" value="1"/>
</dbReference>
<evidence type="ECO:0000313" key="3">
    <source>
        <dbReference type="Proteomes" id="UP000247591"/>
    </source>
</evidence>
<keyword evidence="3" id="KW-1185">Reference proteome</keyword>
<name>A0A318RLP9_WILLI</name>
<dbReference type="PROSITE" id="PS00830">
    <property type="entry name" value="GREAB_2"/>
    <property type="match status" value="1"/>
</dbReference>
<dbReference type="RefSeq" id="WP_110468476.1">
    <property type="nucleotide sequence ID" value="NZ_QJSP01000003.1"/>
</dbReference>
<keyword evidence="2" id="KW-0648">Protein biosynthesis</keyword>
<protein>
    <submittedName>
        <fullName evidence="2">Transcription elongation factor GreA</fullName>
    </submittedName>
</protein>
<dbReference type="GO" id="GO:0032784">
    <property type="term" value="P:regulation of DNA-templated transcription elongation"/>
    <property type="evidence" value="ECO:0007669"/>
    <property type="project" value="InterPro"/>
</dbReference>
<dbReference type="Pfam" id="PF01272">
    <property type="entry name" value="GreA_GreB"/>
    <property type="match status" value="1"/>
</dbReference>
<sequence length="161" mass="17913">MTIVPTSGKRLDTRDRLDQQLSQLCLLRAAVSAEMIDHRCQGDLENNDAYHRSVADLEALDGQIARIHAALKTIDEPDVGDDTIRLGSVVTVEFDHDQTDRTRFLLGAHEQHELVDVEICSPDSPLGQAILGSVVGDERFFVLPTGRMCTVTVVDCVHHRW</sequence>
<dbReference type="GO" id="GO:0003746">
    <property type="term" value="F:translation elongation factor activity"/>
    <property type="evidence" value="ECO:0007669"/>
    <property type="project" value="UniProtKB-KW"/>
</dbReference>
<dbReference type="InterPro" id="IPR023459">
    <property type="entry name" value="Tscrpt_elong_fac_GreA/B_fam"/>
</dbReference>
<evidence type="ECO:0000313" key="2">
    <source>
        <dbReference type="EMBL" id="PYE19243.1"/>
    </source>
</evidence>
<dbReference type="AlphaFoldDB" id="A0A318RLP9"/>
<dbReference type="OrthoDB" id="9797227at2"/>
<dbReference type="PANTHER" id="PTHR30437:SF4">
    <property type="entry name" value="TRANSCRIPTION ELONGATION FACTOR GREA"/>
    <property type="match status" value="1"/>
</dbReference>
<dbReference type="Gene3D" id="3.10.50.30">
    <property type="entry name" value="Transcription elongation factor, GreA/GreB, C-terminal domain"/>
    <property type="match status" value="1"/>
</dbReference>
<evidence type="ECO:0000259" key="1">
    <source>
        <dbReference type="Pfam" id="PF01272"/>
    </source>
</evidence>
<comment type="caution">
    <text evidence="2">The sequence shown here is derived from an EMBL/GenBank/DDBJ whole genome shotgun (WGS) entry which is preliminary data.</text>
</comment>
<dbReference type="InterPro" id="IPR018151">
    <property type="entry name" value="TF_GreA/GreB_CS"/>
</dbReference>
<dbReference type="Proteomes" id="UP000247591">
    <property type="component" value="Unassembled WGS sequence"/>
</dbReference>
<dbReference type="EMBL" id="QJSP01000003">
    <property type="protein sequence ID" value="PYE19243.1"/>
    <property type="molecule type" value="Genomic_DNA"/>
</dbReference>
<dbReference type="InterPro" id="IPR036805">
    <property type="entry name" value="Tscrpt_elong_fac_GreA/B_N_sf"/>
</dbReference>
<dbReference type="PIRSF" id="PIRSF006092">
    <property type="entry name" value="GreA_GreB"/>
    <property type="match status" value="1"/>
</dbReference>